<evidence type="ECO:0000256" key="3">
    <source>
        <dbReference type="SAM" id="MobiDB-lite"/>
    </source>
</evidence>
<keyword evidence="4" id="KW-0812">Transmembrane</keyword>
<evidence type="ECO:0000256" key="4">
    <source>
        <dbReference type="SAM" id="Phobius"/>
    </source>
</evidence>
<dbReference type="GO" id="GO:0016651">
    <property type="term" value="F:oxidoreductase activity, acting on NAD(P)H"/>
    <property type="evidence" value="ECO:0007669"/>
    <property type="project" value="TreeGrafter"/>
</dbReference>
<accession>M8C6E8</accession>
<feature type="transmembrane region" description="Helical" evidence="4">
    <location>
        <begin position="95"/>
        <end position="116"/>
    </location>
</feature>
<dbReference type="Gene3D" id="3.90.180.10">
    <property type="entry name" value="Medium-chain alcohol dehydrogenases, catalytic domain"/>
    <property type="match status" value="1"/>
</dbReference>
<dbReference type="InterPro" id="IPR011032">
    <property type="entry name" value="GroES-like_sf"/>
</dbReference>
<name>M8C6E8_AEGTA</name>
<organism evidence="5">
    <name type="scientific">Aegilops tauschii</name>
    <name type="common">Tausch's goatgrass</name>
    <name type="synonym">Aegilops squarrosa</name>
    <dbReference type="NCBI Taxonomy" id="37682"/>
    <lineage>
        <taxon>Eukaryota</taxon>
        <taxon>Viridiplantae</taxon>
        <taxon>Streptophyta</taxon>
        <taxon>Embryophyta</taxon>
        <taxon>Tracheophyta</taxon>
        <taxon>Spermatophyta</taxon>
        <taxon>Magnoliopsida</taxon>
        <taxon>Liliopsida</taxon>
        <taxon>Poales</taxon>
        <taxon>Poaceae</taxon>
        <taxon>BOP clade</taxon>
        <taxon>Pooideae</taxon>
        <taxon>Triticodae</taxon>
        <taxon>Triticeae</taxon>
        <taxon>Triticinae</taxon>
        <taxon>Aegilops</taxon>
    </lineage>
</organism>
<keyword evidence="4" id="KW-1133">Transmembrane helix</keyword>
<evidence type="ECO:0000313" key="5">
    <source>
        <dbReference type="EnsemblPlants" id="EMT32900"/>
    </source>
</evidence>
<protein>
    <submittedName>
        <fullName evidence="5">Quinone oxidoreductase PIG3</fullName>
    </submittedName>
</protein>
<evidence type="ECO:0000256" key="2">
    <source>
        <dbReference type="ARBA" id="ARBA00023002"/>
    </source>
</evidence>
<dbReference type="PANTHER" id="PTHR48106:SF8">
    <property type="entry name" value="OS02G0805600 PROTEIN"/>
    <property type="match status" value="1"/>
</dbReference>
<proteinExistence type="predicted"/>
<dbReference type="SUPFAM" id="SSF50129">
    <property type="entry name" value="GroES-like"/>
    <property type="match status" value="1"/>
</dbReference>
<keyword evidence="1" id="KW-0521">NADP</keyword>
<dbReference type="PANTHER" id="PTHR48106">
    <property type="entry name" value="QUINONE OXIDOREDUCTASE PIG3-RELATED"/>
    <property type="match status" value="1"/>
</dbReference>
<keyword evidence="4" id="KW-0472">Membrane</keyword>
<evidence type="ECO:0000256" key="1">
    <source>
        <dbReference type="ARBA" id="ARBA00022857"/>
    </source>
</evidence>
<sequence>MMVVATTSPDGLEALQVREVEDLSAPGGGRRLGGVAAAGVNRGDTVQRQGRYSPPVGASPYPRLECSGTIVALGANTPRAGPSVSGAKRAPMVNLLMAAAALNLTFFAYAVAFAGVRAAYRRRGCREGCGSGRATTTDDRGGSLTNSRQLA</sequence>
<keyword evidence="2" id="KW-0560">Oxidoreductase</keyword>
<dbReference type="GO" id="GO:0070402">
    <property type="term" value="F:NADPH binding"/>
    <property type="evidence" value="ECO:0007669"/>
    <property type="project" value="TreeGrafter"/>
</dbReference>
<feature type="region of interest" description="Disordered" evidence="3">
    <location>
        <begin position="126"/>
        <end position="151"/>
    </location>
</feature>
<dbReference type="EnsemblPlants" id="EMT32900">
    <property type="protein sequence ID" value="EMT32900"/>
    <property type="gene ID" value="F775_00344"/>
</dbReference>
<reference evidence="5" key="1">
    <citation type="submission" date="2015-06" db="UniProtKB">
        <authorList>
            <consortium name="EnsemblPlants"/>
        </authorList>
    </citation>
    <scope>IDENTIFICATION</scope>
</reference>
<dbReference type="AlphaFoldDB" id="M8C6E8"/>
<dbReference type="ExpressionAtlas" id="M8C6E8">
    <property type="expression patterns" value="baseline"/>
</dbReference>